<dbReference type="AlphaFoldDB" id="A0A1B3XMX7"/>
<protein>
    <submittedName>
        <fullName evidence="2">Uncharacterized protein</fullName>
    </submittedName>
</protein>
<gene>
    <name evidence="2" type="ORF">ABE28_009280</name>
</gene>
<feature type="transmembrane region" description="Helical" evidence="1">
    <location>
        <begin position="5"/>
        <end position="25"/>
    </location>
</feature>
<evidence type="ECO:0000313" key="3">
    <source>
        <dbReference type="Proteomes" id="UP000077926"/>
    </source>
</evidence>
<evidence type="ECO:0000256" key="1">
    <source>
        <dbReference type="SAM" id="Phobius"/>
    </source>
</evidence>
<proteinExistence type="predicted"/>
<dbReference type="OrthoDB" id="2941374at2"/>
<dbReference type="RefSeq" id="WP_064466340.1">
    <property type="nucleotide sequence ID" value="NZ_CP017080.1"/>
</dbReference>
<dbReference type="Proteomes" id="UP000077926">
    <property type="component" value="Chromosome"/>
</dbReference>
<sequence>MKKKYIAIIFMLIIIIGSLQIPSLLESIYPLAKEDRTEAFYNIRYFLQGIFSLVGIIFVNIILLTYFKNSDVDKKNYSNK</sequence>
<evidence type="ECO:0000313" key="2">
    <source>
        <dbReference type="EMBL" id="AOH54540.1"/>
    </source>
</evidence>
<name>A0A1B3XMX7_9BACI</name>
<dbReference type="KEGG" id="bmur:ABE28_009280"/>
<keyword evidence="3" id="KW-1185">Reference proteome</keyword>
<dbReference type="EMBL" id="CP017080">
    <property type="protein sequence ID" value="AOH54540.1"/>
    <property type="molecule type" value="Genomic_DNA"/>
</dbReference>
<accession>A0A1B3XMX7</accession>
<reference evidence="2 3" key="1">
    <citation type="submission" date="2016-08" db="EMBL/GenBank/DDBJ databases">
        <title>Complete genome sequence of Bacillus muralis G25-68, a strain with toxicity to nematodes.</title>
        <authorList>
            <person name="Zheng Z."/>
        </authorList>
    </citation>
    <scope>NUCLEOTIDE SEQUENCE [LARGE SCALE GENOMIC DNA]</scope>
    <source>
        <strain evidence="2 3">G25-68</strain>
    </source>
</reference>
<keyword evidence="1" id="KW-0472">Membrane</keyword>
<organism evidence="2 3">
    <name type="scientific">Peribacillus muralis</name>
    <dbReference type="NCBI Taxonomy" id="264697"/>
    <lineage>
        <taxon>Bacteria</taxon>
        <taxon>Bacillati</taxon>
        <taxon>Bacillota</taxon>
        <taxon>Bacilli</taxon>
        <taxon>Bacillales</taxon>
        <taxon>Bacillaceae</taxon>
        <taxon>Peribacillus</taxon>
    </lineage>
</organism>
<feature type="transmembrane region" description="Helical" evidence="1">
    <location>
        <begin position="45"/>
        <end position="67"/>
    </location>
</feature>
<keyword evidence="1" id="KW-1133">Transmembrane helix</keyword>
<keyword evidence="1" id="KW-0812">Transmembrane</keyword>